<proteinExistence type="predicted"/>
<dbReference type="Proteomes" id="UP000015105">
    <property type="component" value="Chromosome 7D"/>
</dbReference>
<dbReference type="InterPro" id="IPR016061">
    <property type="entry name" value="Pro-tRNA_ligase_II_C"/>
</dbReference>
<dbReference type="InterPro" id="IPR017449">
    <property type="entry name" value="Pro-tRNA_synth_II"/>
</dbReference>
<accession>A0A453R9X7</accession>
<feature type="domain" description="Proline-tRNA ligase class II C-terminal" evidence="1">
    <location>
        <begin position="2"/>
        <end position="53"/>
    </location>
</feature>
<dbReference type="SUPFAM" id="SSF64586">
    <property type="entry name" value="C-terminal domain of ProRS"/>
    <property type="match status" value="1"/>
</dbReference>
<dbReference type="GO" id="GO:0005524">
    <property type="term" value="F:ATP binding"/>
    <property type="evidence" value="ECO:0007669"/>
    <property type="project" value="InterPro"/>
</dbReference>
<dbReference type="GO" id="GO:0005737">
    <property type="term" value="C:cytoplasm"/>
    <property type="evidence" value="ECO:0007669"/>
    <property type="project" value="InterPro"/>
</dbReference>
<dbReference type="Gene3D" id="3.30.110.30">
    <property type="entry name" value="C-terminal domain of ProRS"/>
    <property type="match status" value="1"/>
</dbReference>
<dbReference type="GO" id="GO:0006433">
    <property type="term" value="P:prolyl-tRNA aminoacylation"/>
    <property type="evidence" value="ECO:0007669"/>
    <property type="project" value="InterPro"/>
</dbReference>
<dbReference type="AlphaFoldDB" id="A0A453R9X7"/>
<evidence type="ECO:0000313" key="3">
    <source>
        <dbReference type="Proteomes" id="UP000015105"/>
    </source>
</evidence>
<name>A0A453R9X7_AEGTS</name>
<reference evidence="3" key="2">
    <citation type="journal article" date="2017" name="Nat. Plants">
        <title>The Aegilops tauschii genome reveals multiple impacts of transposons.</title>
        <authorList>
            <person name="Zhao G."/>
            <person name="Zou C."/>
            <person name="Li K."/>
            <person name="Wang K."/>
            <person name="Li T."/>
            <person name="Gao L."/>
            <person name="Zhang X."/>
            <person name="Wang H."/>
            <person name="Yang Z."/>
            <person name="Liu X."/>
            <person name="Jiang W."/>
            <person name="Mao L."/>
            <person name="Kong X."/>
            <person name="Jiao Y."/>
            <person name="Jia J."/>
        </authorList>
    </citation>
    <scope>NUCLEOTIDE SEQUENCE [LARGE SCALE GENOMIC DNA]</scope>
    <source>
        <strain evidence="3">cv. AL8/78</strain>
    </source>
</reference>
<dbReference type="GO" id="GO:0004827">
    <property type="term" value="F:proline-tRNA ligase activity"/>
    <property type="evidence" value="ECO:0007669"/>
    <property type="project" value="InterPro"/>
</dbReference>
<sequence>QEVEKDVRARTEGDLGSAKTLCAPFDQPDLVEGTVCFASGKPAKTWSFWGRSY</sequence>
<reference evidence="2" key="5">
    <citation type="journal article" date="2021" name="G3 (Bethesda)">
        <title>Aegilops tauschii genome assembly Aet v5.0 features greater sequence contiguity and improved annotation.</title>
        <authorList>
            <person name="Wang L."/>
            <person name="Zhu T."/>
            <person name="Rodriguez J.C."/>
            <person name="Deal K.R."/>
            <person name="Dubcovsky J."/>
            <person name="McGuire P.E."/>
            <person name="Lux T."/>
            <person name="Spannagl M."/>
            <person name="Mayer K.F.X."/>
            <person name="Baldrich P."/>
            <person name="Meyers B.C."/>
            <person name="Huo N."/>
            <person name="Gu Y.Q."/>
            <person name="Zhou H."/>
            <person name="Devos K.M."/>
            <person name="Bennetzen J.L."/>
            <person name="Unver T."/>
            <person name="Budak H."/>
            <person name="Gulick P.J."/>
            <person name="Galiba G."/>
            <person name="Kalapos B."/>
            <person name="Nelson D.R."/>
            <person name="Li P."/>
            <person name="You F.M."/>
            <person name="Luo M.C."/>
            <person name="Dvorak J."/>
        </authorList>
    </citation>
    <scope>NUCLEOTIDE SEQUENCE [LARGE SCALE GENOMIC DNA]</scope>
    <source>
        <strain evidence="2">cv. AL8/78</strain>
    </source>
</reference>
<dbReference type="Pfam" id="PF09180">
    <property type="entry name" value="ProRS-C_1"/>
    <property type="match status" value="1"/>
</dbReference>
<reference evidence="2" key="4">
    <citation type="submission" date="2019-03" db="UniProtKB">
        <authorList>
            <consortium name="EnsemblPlants"/>
        </authorList>
    </citation>
    <scope>IDENTIFICATION</scope>
</reference>
<evidence type="ECO:0000259" key="1">
    <source>
        <dbReference type="Pfam" id="PF09180"/>
    </source>
</evidence>
<dbReference type="EnsemblPlants" id="AET7Gv20510600.12">
    <property type="protein sequence ID" value="AET7Gv20510600.12"/>
    <property type="gene ID" value="AET7Gv20510600"/>
</dbReference>
<dbReference type="Gramene" id="AET7Gv20510600.12">
    <property type="protein sequence ID" value="AET7Gv20510600.12"/>
    <property type="gene ID" value="AET7Gv20510600"/>
</dbReference>
<evidence type="ECO:0000313" key="2">
    <source>
        <dbReference type="EnsemblPlants" id="AET7Gv20510600.12"/>
    </source>
</evidence>
<reference evidence="3" key="1">
    <citation type="journal article" date="2014" name="Science">
        <title>Ancient hybridizations among the ancestral genomes of bread wheat.</title>
        <authorList>
            <consortium name="International Wheat Genome Sequencing Consortium,"/>
            <person name="Marcussen T."/>
            <person name="Sandve S.R."/>
            <person name="Heier L."/>
            <person name="Spannagl M."/>
            <person name="Pfeifer M."/>
            <person name="Jakobsen K.S."/>
            <person name="Wulff B.B."/>
            <person name="Steuernagel B."/>
            <person name="Mayer K.F."/>
            <person name="Olsen O.A."/>
        </authorList>
    </citation>
    <scope>NUCLEOTIDE SEQUENCE [LARGE SCALE GENOMIC DNA]</scope>
    <source>
        <strain evidence="3">cv. AL8/78</strain>
    </source>
</reference>
<protein>
    <recommendedName>
        <fullName evidence="1">Proline-tRNA ligase class II C-terminal domain-containing protein</fullName>
    </recommendedName>
</protein>
<organism evidence="2 3">
    <name type="scientific">Aegilops tauschii subsp. strangulata</name>
    <name type="common">Goatgrass</name>
    <dbReference type="NCBI Taxonomy" id="200361"/>
    <lineage>
        <taxon>Eukaryota</taxon>
        <taxon>Viridiplantae</taxon>
        <taxon>Streptophyta</taxon>
        <taxon>Embryophyta</taxon>
        <taxon>Tracheophyta</taxon>
        <taxon>Spermatophyta</taxon>
        <taxon>Magnoliopsida</taxon>
        <taxon>Liliopsida</taxon>
        <taxon>Poales</taxon>
        <taxon>Poaceae</taxon>
        <taxon>BOP clade</taxon>
        <taxon>Pooideae</taxon>
        <taxon>Triticodae</taxon>
        <taxon>Triticeae</taxon>
        <taxon>Triticinae</taxon>
        <taxon>Aegilops</taxon>
    </lineage>
</organism>
<reference evidence="2" key="3">
    <citation type="journal article" date="2017" name="Nature">
        <title>Genome sequence of the progenitor of the wheat D genome Aegilops tauschii.</title>
        <authorList>
            <person name="Luo M.C."/>
            <person name="Gu Y.Q."/>
            <person name="Puiu D."/>
            <person name="Wang H."/>
            <person name="Twardziok S.O."/>
            <person name="Deal K.R."/>
            <person name="Huo N."/>
            <person name="Zhu T."/>
            <person name="Wang L."/>
            <person name="Wang Y."/>
            <person name="McGuire P.E."/>
            <person name="Liu S."/>
            <person name="Long H."/>
            <person name="Ramasamy R.K."/>
            <person name="Rodriguez J.C."/>
            <person name="Van S.L."/>
            <person name="Yuan L."/>
            <person name="Wang Z."/>
            <person name="Xia Z."/>
            <person name="Xiao L."/>
            <person name="Anderson O.D."/>
            <person name="Ouyang S."/>
            <person name="Liang Y."/>
            <person name="Zimin A.V."/>
            <person name="Pertea G."/>
            <person name="Qi P."/>
            <person name="Bennetzen J.L."/>
            <person name="Dai X."/>
            <person name="Dawson M.W."/>
            <person name="Muller H.G."/>
            <person name="Kugler K."/>
            <person name="Rivarola-Duarte L."/>
            <person name="Spannagl M."/>
            <person name="Mayer K.F.X."/>
            <person name="Lu F.H."/>
            <person name="Bevan M.W."/>
            <person name="Leroy P."/>
            <person name="Li P."/>
            <person name="You F.M."/>
            <person name="Sun Q."/>
            <person name="Liu Z."/>
            <person name="Lyons E."/>
            <person name="Wicker T."/>
            <person name="Salzberg S.L."/>
            <person name="Devos K.M."/>
            <person name="Dvorak J."/>
        </authorList>
    </citation>
    <scope>NUCLEOTIDE SEQUENCE [LARGE SCALE GENOMIC DNA]</scope>
    <source>
        <strain evidence="2">cv. AL8/78</strain>
    </source>
</reference>
<keyword evidence="3" id="KW-1185">Reference proteome</keyword>